<organism evidence="1 2">
    <name type="scientific">Smallanthus sonchifolius</name>
    <dbReference type="NCBI Taxonomy" id="185202"/>
    <lineage>
        <taxon>Eukaryota</taxon>
        <taxon>Viridiplantae</taxon>
        <taxon>Streptophyta</taxon>
        <taxon>Embryophyta</taxon>
        <taxon>Tracheophyta</taxon>
        <taxon>Spermatophyta</taxon>
        <taxon>Magnoliopsida</taxon>
        <taxon>eudicotyledons</taxon>
        <taxon>Gunneridae</taxon>
        <taxon>Pentapetalae</taxon>
        <taxon>asterids</taxon>
        <taxon>campanulids</taxon>
        <taxon>Asterales</taxon>
        <taxon>Asteraceae</taxon>
        <taxon>Asteroideae</taxon>
        <taxon>Heliantheae alliance</taxon>
        <taxon>Millerieae</taxon>
        <taxon>Smallanthus</taxon>
    </lineage>
</organism>
<keyword evidence="2" id="KW-1185">Reference proteome</keyword>
<accession>A0ACB9JQD2</accession>
<dbReference type="EMBL" id="CM042020">
    <property type="protein sequence ID" value="KAI3822226.1"/>
    <property type="molecule type" value="Genomic_DNA"/>
</dbReference>
<evidence type="ECO:0000313" key="1">
    <source>
        <dbReference type="EMBL" id="KAI3822226.1"/>
    </source>
</evidence>
<proteinExistence type="predicted"/>
<sequence length="79" mass="8804">MFLEGTQELSSSDLQNRLRIKEVIMDIAVGFPCSVFIEIVAATGTPGLKPKCNGKLEDEEEKSPALLLREQLRTHQYGL</sequence>
<evidence type="ECO:0000313" key="2">
    <source>
        <dbReference type="Proteomes" id="UP001056120"/>
    </source>
</evidence>
<dbReference type="Proteomes" id="UP001056120">
    <property type="component" value="Linkage Group LG03"/>
</dbReference>
<name>A0ACB9JQD2_9ASTR</name>
<comment type="caution">
    <text evidence="1">The sequence shown here is derived from an EMBL/GenBank/DDBJ whole genome shotgun (WGS) entry which is preliminary data.</text>
</comment>
<reference evidence="1 2" key="2">
    <citation type="journal article" date="2022" name="Mol. Ecol. Resour.">
        <title>The genomes of chicory, endive, great burdock and yacon provide insights into Asteraceae paleo-polyploidization history and plant inulin production.</title>
        <authorList>
            <person name="Fan W."/>
            <person name="Wang S."/>
            <person name="Wang H."/>
            <person name="Wang A."/>
            <person name="Jiang F."/>
            <person name="Liu H."/>
            <person name="Zhao H."/>
            <person name="Xu D."/>
            <person name="Zhang Y."/>
        </authorList>
    </citation>
    <scope>NUCLEOTIDE SEQUENCE [LARGE SCALE GENOMIC DNA]</scope>
    <source>
        <strain evidence="2">cv. Yunnan</strain>
        <tissue evidence="1">Leaves</tissue>
    </source>
</reference>
<protein>
    <submittedName>
        <fullName evidence="1">Uncharacterized protein</fullName>
    </submittedName>
</protein>
<gene>
    <name evidence="1" type="ORF">L1987_09813</name>
</gene>
<reference evidence="2" key="1">
    <citation type="journal article" date="2022" name="Mol. Ecol. Resour.">
        <title>The genomes of chicory, endive, great burdock and yacon provide insights into Asteraceae palaeo-polyploidization history and plant inulin production.</title>
        <authorList>
            <person name="Fan W."/>
            <person name="Wang S."/>
            <person name="Wang H."/>
            <person name="Wang A."/>
            <person name="Jiang F."/>
            <person name="Liu H."/>
            <person name="Zhao H."/>
            <person name="Xu D."/>
            <person name="Zhang Y."/>
        </authorList>
    </citation>
    <scope>NUCLEOTIDE SEQUENCE [LARGE SCALE GENOMIC DNA]</scope>
    <source>
        <strain evidence="2">cv. Yunnan</strain>
    </source>
</reference>